<dbReference type="PANTHER" id="PTHR36173">
    <property type="entry name" value="RIBONUCLEASE VAPC16-RELATED"/>
    <property type="match status" value="1"/>
</dbReference>
<keyword evidence="3" id="KW-1185">Reference proteome</keyword>
<evidence type="ECO:0000259" key="1">
    <source>
        <dbReference type="Pfam" id="PF01850"/>
    </source>
</evidence>
<dbReference type="EMBL" id="NPDS01000001">
    <property type="protein sequence ID" value="PJZ58813.1"/>
    <property type="molecule type" value="Genomic_DNA"/>
</dbReference>
<dbReference type="Proteomes" id="UP000231879">
    <property type="component" value="Unassembled WGS sequence"/>
</dbReference>
<gene>
    <name evidence="2" type="ORF">CH367_01860</name>
</gene>
<dbReference type="PANTHER" id="PTHR36173:SF2">
    <property type="entry name" value="RIBONUCLEASE VAPC16"/>
    <property type="match status" value="1"/>
</dbReference>
<dbReference type="InterPro" id="IPR052919">
    <property type="entry name" value="TA_system_RNase"/>
</dbReference>
<dbReference type="SUPFAM" id="SSF88723">
    <property type="entry name" value="PIN domain-like"/>
    <property type="match status" value="1"/>
</dbReference>
<dbReference type="CDD" id="cd09872">
    <property type="entry name" value="PIN_Sll0205-like"/>
    <property type="match status" value="1"/>
</dbReference>
<organism evidence="2 3">
    <name type="scientific">Leptospira barantonii</name>
    <dbReference type="NCBI Taxonomy" id="2023184"/>
    <lineage>
        <taxon>Bacteria</taxon>
        <taxon>Pseudomonadati</taxon>
        <taxon>Spirochaetota</taxon>
        <taxon>Spirochaetia</taxon>
        <taxon>Leptospirales</taxon>
        <taxon>Leptospiraceae</taxon>
        <taxon>Leptospira</taxon>
    </lineage>
</organism>
<dbReference type="InterPro" id="IPR029060">
    <property type="entry name" value="PIN-like_dom_sf"/>
</dbReference>
<evidence type="ECO:0000313" key="3">
    <source>
        <dbReference type="Proteomes" id="UP000231879"/>
    </source>
</evidence>
<dbReference type="Pfam" id="PF01850">
    <property type="entry name" value="PIN"/>
    <property type="match status" value="1"/>
</dbReference>
<reference evidence="2 3" key="1">
    <citation type="submission" date="2017-07" db="EMBL/GenBank/DDBJ databases">
        <title>Leptospira spp. isolated from tropical soils.</title>
        <authorList>
            <person name="Thibeaux R."/>
            <person name="Iraola G."/>
            <person name="Ferres I."/>
            <person name="Bierque E."/>
            <person name="Girault D."/>
            <person name="Soupe-Gilbert M.-E."/>
            <person name="Picardeau M."/>
            <person name="Goarant C."/>
        </authorList>
    </citation>
    <scope>NUCLEOTIDE SEQUENCE [LARGE SCALE GENOMIC DNA]</scope>
    <source>
        <strain evidence="2 3">FH4-C-A1</strain>
    </source>
</reference>
<dbReference type="InterPro" id="IPR002716">
    <property type="entry name" value="PIN_dom"/>
</dbReference>
<accession>A0ABX4NPR1</accession>
<sequence>MKYLLDTHVILWAIGSSNLLSKRAREIIENPENAIYASSISLWEISLKCKLGKLKITGFKPSQIPDLLTKLNIEIIPLEADEASSYDSLTESHHKDPFDRMLIWQAMKRKLTIVSKDSEMKKYKARGLKTIW</sequence>
<comment type="caution">
    <text evidence="2">The sequence shown here is derived from an EMBL/GenBank/DDBJ whole genome shotgun (WGS) entry which is preliminary data.</text>
</comment>
<proteinExistence type="predicted"/>
<dbReference type="InterPro" id="IPR041705">
    <property type="entry name" value="PIN_Sll0205"/>
</dbReference>
<evidence type="ECO:0000313" key="2">
    <source>
        <dbReference type="EMBL" id="PJZ58813.1"/>
    </source>
</evidence>
<feature type="domain" description="PIN" evidence="1">
    <location>
        <begin position="3"/>
        <end position="124"/>
    </location>
</feature>
<dbReference type="RefSeq" id="WP_100760800.1">
    <property type="nucleotide sequence ID" value="NZ_NPDS01000001.1"/>
</dbReference>
<protein>
    <submittedName>
        <fullName evidence="2">PIN domain nuclease</fullName>
    </submittedName>
</protein>
<name>A0ABX4NPR1_9LEPT</name>
<dbReference type="Gene3D" id="3.40.50.1010">
    <property type="entry name" value="5'-nuclease"/>
    <property type="match status" value="1"/>
</dbReference>